<evidence type="ECO:0000313" key="3">
    <source>
        <dbReference type="Proteomes" id="UP000265515"/>
    </source>
</evidence>
<protein>
    <recommendedName>
        <fullName evidence="4">Reverse transcriptase domain-containing protein</fullName>
    </recommendedName>
</protein>
<organism evidence="2 3">
    <name type="scientific">Chara braunii</name>
    <name type="common">Braun's stonewort</name>
    <dbReference type="NCBI Taxonomy" id="69332"/>
    <lineage>
        <taxon>Eukaryota</taxon>
        <taxon>Viridiplantae</taxon>
        <taxon>Streptophyta</taxon>
        <taxon>Charophyceae</taxon>
        <taxon>Charales</taxon>
        <taxon>Characeae</taxon>
        <taxon>Chara</taxon>
    </lineage>
</organism>
<name>A0A388M2L6_CHABU</name>
<evidence type="ECO:0008006" key="4">
    <source>
        <dbReference type="Google" id="ProtNLM"/>
    </source>
</evidence>
<dbReference type="Proteomes" id="UP000265515">
    <property type="component" value="Unassembled WGS sequence"/>
</dbReference>
<evidence type="ECO:0000256" key="1">
    <source>
        <dbReference type="SAM" id="MobiDB-lite"/>
    </source>
</evidence>
<proteinExistence type="predicted"/>
<dbReference type="OrthoDB" id="6782675at2759"/>
<reference evidence="2 3" key="1">
    <citation type="journal article" date="2018" name="Cell">
        <title>The Chara Genome: Secondary Complexity and Implications for Plant Terrestrialization.</title>
        <authorList>
            <person name="Nishiyama T."/>
            <person name="Sakayama H."/>
            <person name="Vries J.D."/>
            <person name="Buschmann H."/>
            <person name="Saint-Marcoux D."/>
            <person name="Ullrich K.K."/>
            <person name="Haas F.B."/>
            <person name="Vanderstraeten L."/>
            <person name="Becker D."/>
            <person name="Lang D."/>
            <person name="Vosolsobe S."/>
            <person name="Rombauts S."/>
            <person name="Wilhelmsson P.K.I."/>
            <person name="Janitza P."/>
            <person name="Kern R."/>
            <person name="Heyl A."/>
            <person name="Rumpler F."/>
            <person name="Villalobos L.I.A.C."/>
            <person name="Clay J.M."/>
            <person name="Skokan R."/>
            <person name="Toyoda A."/>
            <person name="Suzuki Y."/>
            <person name="Kagoshima H."/>
            <person name="Schijlen E."/>
            <person name="Tajeshwar N."/>
            <person name="Catarino B."/>
            <person name="Hetherington A.J."/>
            <person name="Saltykova A."/>
            <person name="Bonnot C."/>
            <person name="Breuninger H."/>
            <person name="Symeonidi A."/>
            <person name="Radhakrishnan G.V."/>
            <person name="Van Nieuwerburgh F."/>
            <person name="Deforce D."/>
            <person name="Chang C."/>
            <person name="Karol K.G."/>
            <person name="Hedrich R."/>
            <person name="Ulvskov P."/>
            <person name="Glockner G."/>
            <person name="Delwiche C.F."/>
            <person name="Petrasek J."/>
            <person name="Van de Peer Y."/>
            <person name="Friml J."/>
            <person name="Beilby M."/>
            <person name="Dolan L."/>
            <person name="Kohara Y."/>
            <person name="Sugano S."/>
            <person name="Fujiyama A."/>
            <person name="Delaux P.-M."/>
            <person name="Quint M."/>
            <person name="TheiBen G."/>
            <person name="Hagemann M."/>
            <person name="Harholt J."/>
            <person name="Dunand C."/>
            <person name="Zachgo S."/>
            <person name="Langdale J."/>
            <person name="Maumus F."/>
            <person name="Straeten D.V.D."/>
            <person name="Gould S.B."/>
            <person name="Rensing S.A."/>
        </authorList>
    </citation>
    <scope>NUCLEOTIDE SEQUENCE [LARGE SCALE GENOMIC DNA]</scope>
    <source>
        <strain evidence="2 3">S276</strain>
    </source>
</reference>
<dbReference type="AlphaFoldDB" id="A0A388M2L6"/>
<keyword evidence="3" id="KW-1185">Reference proteome</keyword>
<gene>
    <name evidence="2" type="ORF">CBR_g48242</name>
</gene>
<evidence type="ECO:0000313" key="2">
    <source>
        <dbReference type="EMBL" id="GBG88713.1"/>
    </source>
</evidence>
<feature type="region of interest" description="Disordered" evidence="1">
    <location>
        <begin position="1"/>
        <end position="54"/>
    </location>
</feature>
<accession>A0A388M2L6</accession>
<dbReference type="EMBL" id="BFEA01000690">
    <property type="protein sequence ID" value="GBG88713.1"/>
    <property type="molecule type" value="Genomic_DNA"/>
</dbReference>
<dbReference type="Gramene" id="GBG88713">
    <property type="protein sequence ID" value="GBG88713"/>
    <property type="gene ID" value="CBR_g48242"/>
</dbReference>
<comment type="caution">
    <text evidence="2">The sequence shown here is derived from an EMBL/GenBank/DDBJ whole genome shotgun (WGS) entry which is preliminary data.</text>
</comment>
<sequence>MVATFKEHLEQENRKNEEKQRRRQEREEQARIEEEEQRRAEERRMQEEKAARKLEEVKLAKELRAEQKLKKKKQEEEERAEFAKSLHIHVAMCMGGMREEMRDQFKHGMAMMQSSLRNKEKVASPAKSEESFTSGWVVRVKTSEEGQWRIGIRDELNRMEKQGIRRLTLYSAGGNSWADGWRKVKSAYGRSAVRKKGRDTSLAKCKKVIDDGGVLEIRHLRRWCPSIGPDRKALIKLLRNPNKMNVIRELHVEGRLRWYKATKDFQKKTIRSYLRRIIVRVIRETSGWKMGADIVVKVKYDERVSLAEVRKVVNDKIGGLSHPVCMRKHARSKVRTELDGVHPMLLNAGNVLKARHPDRVELLRKEIVEAFGMWGNHKKEDVVEVTRDNALKCMAGHTEDGANFLDIAEVQRLKMKLRDLVLTPLDRNPGETLVMCPHLYFEAMMEGFVMNTGYEVLSEQGEDRVKEEKSRCVQQGACDEDMFSKLPHEEIMKSVDWIIDRYKENGKNWIRVNTRGKGCTFGRTTGADHWRMMGLEEIRSFVKVDLEHTYMKATGVLLKQMVGIPMGKSTSPPLACIMCAYYEFKFLNPLGHRRKMVTGLRLMDDVSIMISATSKKARIVDKIRADFEQCYPPELQLKRTDEGTGTWDFLGLDVRLTQDYPFLGCMQMTKNEDAVWNGGKLAIKNGQFYDSWGSKQQKGAVLASYLHRIDANTTIRSEIL</sequence>